<dbReference type="CDD" id="cd00683">
    <property type="entry name" value="Trans_IPPS_HH"/>
    <property type="match status" value="1"/>
</dbReference>
<dbReference type="InterPro" id="IPR044843">
    <property type="entry name" value="Trans_IPPS_bact-type"/>
</dbReference>
<dbReference type="InterPro" id="IPR002060">
    <property type="entry name" value="Squ/phyt_synthse"/>
</dbReference>
<dbReference type="SFLD" id="SFLDS00005">
    <property type="entry name" value="Isoprenoid_Synthase_Type_I"/>
    <property type="match status" value="1"/>
</dbReference>
<dbReference type="Gene3D" id="1.10.600.10">
    <property type="entry name" value="Farnesyl Diphosphate Synthase"/>
    <property type="match status" value="1"/>
</dbReference>
<accession>A0A1W2H1U0</accession>
<proteinExistence type="predicted"/>
<dbReference type="SFLD" id="SFLDG01018">
    <property type="entry name" value="Squalene/Phytoene_Synthase_Lik"/>
    <property type="match status" value="1"/>
</dbReference>
<keyword evidence="1" id="KW-0808">Transferase</keyword>
<dbReference type="PANTHER" id="PTHR31480">
    <property type="entry name" value="BIFUNCTIONAL LYCOPENE CYCLASE/PHYTOENE SYNTHASE"/>
    <property type="match status" value="1"/>
</dbReference>
<dbReference type="PROSITE" id="PS01045">
    <property type="entry name" value="SQUALEN_PHYTOEN_SYN_2"/>
    <property type="match status" value="1"/>
</dbReference>
<dbReference type="SUPFAM" id="SSF48576">
    <property type="entry name" value="Terpenoid synthases"/>
    <property type="match status" value="1"/>
</dbReference>
<evidence type="ECO:0000313" key="3">
    <source>
        <dbReference type="Proteomes" id="UP000192333"/>
    </source>
</evidence>
<dbReference type="GO" id="GO:0004311">
    <property type="term" value="F:geranylgeranyl diphosphate synthase activity"/>
    <property type="evidence" value="ECO:0007669"/>
    <property type="project" value="InterPro"/>
</dbReference>
<dbReference type="Proteomes" id="UP000192333">
    <property type="component" value="Chromosome I"/>
</dbReference>
<dbReference type="InterPro" id="IPR008949">
    <property type="entry name" value="Isoprenoid_synthase_dom_sf"/>
</dbReference>
<organism evidence="2 3">
    <name type="scientific">Aquiflexum balticum DSM 16537</name>
    <dbReference type="NCBI Taxonomy" id="758820"/>
    <lineage>
        <taxon>Bacteria</taxon>
        <taxon>Pseudomonadati</taxon>
        <taxon>Bacteroidota</taxon>
        <taxon>Cytophagia</taxon>
        <taxon>Cytophagales</taxon>
        <taxon>Cyclobacteriaceae</taxon>
        <taxon>Aquiflexum</taxon>
    </lineage>
</organism>
<name>A0A1W2H1U0_9BACT</name>
<reference evidence="3" key="1">
    <citation type="submission" date="2017-04" db="EMBL/GenBank/DDBJ databases">
        <authorList>
            <person name="Varghese N."/>
            <person name="Submissions S."/>
        </authorList>
    </citation>
    <scope>NUCLEOTIDE SEQUENCE [LARGE SCALE GENOMIC DNA]</scope>
    <source>
        <strain evidence="3">DSM 16537</strain>
    </source>
</reference>
<keyword evidence="3" id="KW-1185">Reference proteome</keyword>
<dbReference type="GO" id="GO:0016117">
    <property type="term" value="P:carotenoid biosynthetic process"/>
    <property type="evidence" value="ECO:0007669"/>
    <property type="project" value="UniProtKB-ARBA"/>
</dbReference>
<dbReference type="SFLD" id="SFLDG01212">
    <property type="entry name" value="Phytoene_synthase_like"/>
    <property type="match status" value="1"/>
</dbReference>
<dbReference type="AlphaFoldDB" id="A0A1W2H1U0"/>
<dbReference type="STRING" id="758820.SAMN00777080_1479"/>
<sequence length="282" mass="32712">MGMDPKLLYDQTTLECSKLITQKYSTSFTLGIKTLDKKLHLPIYAIYGFVRYADEIVDTFHDKNKKALLEEFKKDTYEAIENGISLNPVLHAFQLIVNQFKIDLDLIEAFLKSMEMDLDFKTYNDSRYHEYIYGSAEVVGLMCLRVFCEGDQKMYESLRKPACKLGSAFQKVNFLRDIKSDFEERGRVYFPGVDFNTFDKSAKILIEEDIQHDFDEALDGIRRLPLSAKLGVKVAYLYYQKLFDKIKRLPPEIITHQRVRIPNSRKISLLLGTYFGTKLGLG</sequence>
<dbReference type="EMBL" id="LT838813">
    <property type="protein sequence ID" value="SMD42910.1"/>
    <property type="molecule type" value="Genomic_DNA"/>
</dbReference>
<dbReference type="InterPro" id="IPR033904">
    <property type="entry name" value="Trans_IPPS_HH"/>
</dbReference>
<dbReference type="Pfam" id="PF00494">
    <property type="entry name" value="SQS_PSY"/>
    <property type="match status" value="1"/>
</dbReference>
<protein>
    <submittedName>
        <fullName evidence="2">Phytoene/squalene synthetase</fullName>
    </submittedName>
</protein>
<dbReference type="GO" id="GO:0051996">
    <property type="term" value="F:squalene synthase [NAD(P)H] activity"/>
    <property type="evidence" value="ECO:0007669"/>
    <property type="project" value="InterPro"/>
</dbReference>
<evidence type="ECO:0000256" key="1">
    <source>
        <dbReference type="ARBA" id="ARBA00022679"/>
    </source>
</evidence>
<gene>
    <name evidence="2" type="ORF">SAMN00777080_1479</name>
</gene>
<dbReference type="InterPro" id="IPR019845">
    <property type="entry name" value="Squalene/phytoene_synthase_CS"/>
</dbReference>
<evidence type="ECO:0000313" key="2">
    <source>
        <dbReference type="EMBL" id="SMD42910.1"/>
    </source>
</evidence>